<sequence length="99" mass="10992">MYGIVSMSGGIWKRILRKVQHAPHAGKPTTERIAQEAVIRRGEDPVSCIHETSQDVHFVRLEGVGIGQCPEKPDLIEFEPDLVSVSALCTNRIALESER</sequence>
<gene>
    <name evidence="1" type="ORF">J3U87_33845</name>
</gene>
<dbReference type="KEGG" id="scor:J3U87_33845"/>
<protein>
    <submittedName>
        <fullName evidence="1">Uncharacterized protein</fullName>
    </submittedName>
</protein>
<accession>A0A8A4TVN6</accession>
<dbReference type="AlphaFoldDB" id="A0A8A4TVN6"/>
<proteinExistence type="predicted"/>
<name>A0A8A4TVN6_SULCO</name>
<dbReference type="RefSeq" id="WP_237380417.1">
    <property type="nucleotide sequence ID" value="NZ_CP071793.1"/>
</dbReference>
<evidence type="ECO:0000313" key="2">
    <source>
        <dbReference type="Proteomes" id="UP000663929"/>
    </source>
</evidence>
<organism evidence="1 2">
    <name type="scientific">Sulfidibacter corallicola</name>
    <dbReference type="NCBI Taxonomy" id="2818388"/>
    <lineage>
        <taxon>Bacteria</taxon>
        <taxon>Pseudomonadati</taxon>
        <taxon>Acidobacteriota</taxon>
        <taxon>Holophagae</taxon>
        <taxon>Acanthopleuribacterales</taxon>
        <taxon>Acanthopleuribacteraceae</taxon>
        <taxon>Sulfidibacter</taxon>
    </lineage>
</organism>
<dbReference type="Proteomes" id="UP000663929">
    <property type="component" value="Chromosome"/>
</dbReference>
<keyword evidence="2" id="KW-1185">Reference proteome</keyword>
<evidence type="ECO:0000313" key="1">
    <source>
        <dbReference type="EMBL" id="QTD50595.1"/>
    </source>
</evidence>
<dbReference type="EMBL" id="CP071793">
    <property type="protein sequence ID" value="QTD50595.1"/>
    <property type="molecule type" value="Genomic_DNA"/>
</dbReference>
<reference evidence="1" key="1">
    <citation type="submission" date="2021-03" db="EMBL/GenBank/DDBJ databases">
        <title>Acanthopleuribacteraceae sp. M133.</title>
        <authorList>
            <person name="Wang G."/>
        </authorList>
    </citation>
    <scope>NUCLEOTIDE SEQUENCE</scope>
    <source>
        <strain evidence="1">M133</strain>
    </source>
</reference>